<dbReference type="PANTHER" id="PTHR48097">
    <property type="entry name" value="L-THREONINE ALDOLASE-RELATED"/>
    <property type="match status" value="1"/>
</dbReference>
<dbReference type="Pfam" id="PF01212">
    <property type="entry name" value="Beta_elim_lyase"/>
    <property type="match status" value="1"/>
</dbReference>
<dbReference type="Proteomes" id="UP001216638">
    <property type="component" value="Chromosome 1"/>
</dbReference>
<evidence type="ECO:0000259" key="6">
    <source>
        <dbReference type="Pfam" id="PF01212"/>
    </source>
</evidence>
<evidence type="ECO:0000256" key="2">
    <source>
        <dbReference type="ARBA" id="ARBA00006966"/>
    </source>
</evidence>
<dbReference type="AlphaFoldDB" id="A0AAF0DPH1"/>
<dbReference type="InterPro" id="IPR015424">
    <property type="entry name" value="PyrdxlP-dep_Trfase"/>
</dbReference>
<dbReference type="InterPro" id="IPR015422">
    <property type="entry name" value="PyrdxlP-dep_Trfase_small"/>
</dbReference>
<sequence length="398" mass="43278">MVYHPIKTGIRTVSSAVGGMVRETVLPAGVDVTKPLIPPLRTPTAADNDEAYGKLAYDLYSDTVTLPTEAMRKAMAEAVCADEVHQVHPPTVLFQEQIAQLTGKEAALFMPSGTLSNQLALHLHILQACGPASVLCDQRAHVYQFETGGMAYHSRAATQTVAPSNGHHLTLEDVQQHATIEEDQHYSLTRVISLENTLNGLVFPQEEIGRISAWAREQGLAMHLDGARLWNAAAETGLSLAELCAPFDTVSLCLSKGLGAPVGSILVGPRAMIERARKFRKLFGAGMRQLGVLTAAAHVAVHDTFPQLRRTHDLARRCAHMLAARGIPLTVPCETNMVWFDAVAAGYDPDEIAQRAKALDPPMTVRCPRMVFHYQIRDDAVERLAGILDAMDASKKTE</sequence>
<keyword evidence="8" id="KW-1185">Reference proteome</keyword>
<dbReference type="Gene3D" id="3.90.1150.10">
    <property type="entry name" value="Aspartate Aminotransferase, domain 1"/>
    <property type="match status" value="1"/>
</dbReference>
<dbReference type="GO" id="GO:0006567">
    <property type="term" value="P:L-threonine catabolic process"/>
    <property type="evidence" value="ECO:0007669"/>
    <property type="project" value="TreeGrafter"/>
</dbReference>
<reference evidence="7" key="1">
    <citation type="submission" date="2023-03" db="EMBL/GenBank/DDBJ databases">
        <title>Mating type loci evolution in Malassezia.</title>
        <authorList>
            <person name="Coelho M.A."/>
        </authorList>
    </citation>
    <scope>NUCLEOTIDE SEQUENCE</scope>
    <source>
        <strain evidence="7">CBS 14135</strain>
    </source>
</reference>
<dbReference type="NCBIfam" id="NF041359">
    <property type="entry name" value="GntG_guanitoxin"/>
    <property type="match status" value="1"/>
</dbReference>
<evidence type="ECO:0000256" key="5">
    <source>
        <dbReference type="PIRSR" id="PIRSR017617-1"/>
    </source>
</evidence>
<feature type="modified residue" description="N6-(pyridoxal phosphate)lysine" evidence="5">
    <location>
        <position position="256"/>
    </location>
</feature>
<organism evidence="7 8">
    <name type="scientific">Malassezia brasiliensis</name>
    <dbReference type="NCBI Taxonomy" id="1821822"/>
    <lineage>
        <taxon>Eukaryota</taxon>
        <taxon>Fungi</taxon>
        <taxon>Dikarya</taxon>
        <taxon>Basidiomycota</taxon>
        <taxon>Ustilaginomycotina</taxon>
        <taxon>Malasseziomycetes</taxon>
        <taxon>Malasseziales</taxon>
        <taxon>Malasseziaceae</taxon>
        <taxon>Malassezia</taxon>
    </lineage>
</organism>
<dbReference type="SUPFAM" id="SSF53383">
    <property type="entry name" value="PLP-dependent transferases"/>
    <property type="match status" value="1"/>
</dbReference>
<gene>
    <name evidence="7" type="ORF">MBRA1_000173</name>
</gene>
<comment type="similarity">
    <text evidence="2">Belongs to the threonine aldolase family.</text>
</comment>
<dbReference type="GO" id="GO:0005829">
    <property type="term" value="C:cytosol"/>
    <property type="evidence" value="ECO:0007669"/>
    <property type="project" value="TreeGrafter"/>
</dbReference>
<accession>A0AAF0DPH1</accession>
<protein>
    <submittedName>
        <fullName evidence="7">Low-specificity L-threonine aldolase</fullName>
        <ecNumber evidence="7">4.1.2.48</ecNumber>
    </submittedName>
</protein>
<proteinExistence type="inferred from homology"/>
<comment type="cofactor">
    <cofactor evidence="1">
        <name>pyridoxal 5'-phosphate</name>
        <dbReference type="ChEBI" id="CHEBI:597326"/>
    </cofactor>
</comment>
<dbReference type="FunFam" id="3.40.640.10:FF:000030">
    <property type="entry name" value="Low-specificity L-threonine aldolase"/>
    <property type="match status" value="1"/>
</dbReference>
<dbReference type="GO" id="GO:0006545">
    <property type="term" value="P:glycine biosynthetic process"/>
    <property type="evidence" value="ECO:0007669"/>
    <property type="project" value="TreeGrafter"/>
</dbReference>
<dbReference type="InterPro" id="IPR015421">
    <property type="entry name" value="PyrdxlP-dep_Trfase_major"/>
</dbReference>
<feature type="domain" description="Aromatic amino acid beta-eliminating lyase/threonine aldolase" evidence="6">
    <location>
        <begin position="58"/>
        <end position="341"/>
    </location>
</feature>
<dbReference type="EC" id="4.1.2.48" evidence="7"/>
<keyword evidence="3" id="KW-0663">Pyridoxal phosphate</keyword>
<keyword evidence="4 7" id="KW-0456">Lyase</keyword>
<evidence type="ECO:0000313" key="7">
    <source>
        <dbReference type="EMBL" id="WFC93553.1"/>
    </source>
</evidence>
<dbReference type="PANTHER" id="PTHR48097:SF9">
    <property type="entry name" value="L-THREONINE ALDOLASE"/>
    <property type="match status" value="1"/>
</dbReference>
<dbReference type="InterPro" id="IPR023603">
    <property type="entry name" value="Low_specificity_L-TA-like"/>
</dbReference>
<evidence type="ECO:0000256" key="1">
    <source>
        <dbReference type="ARBA" id="ARBA00001933"/>
    </source>
</evidence>
<dbReference type="EMBL" id="CP119951">
    <property type="protein sequence ID" value="WFC93553.1"/>
    <property type="molecule type" value="Genomic_DNA"/>
</dbReference>
<evidence type="ECO:0000256" key="4">
    <source>
        <dbReference type="ARBA" id="ARBA00023239"/>
    </source>
</evidence>
<evidence type="ECO:0000256" key="3">
    <source>
        <dbReference type="ARBA" id="ARBA00022898"/>
    </source>
</evidence>
<dbReference type="Gene3D" id="3.40.640.10">
    <property type="entry name" value="Type I PLP-dependent aspartate aminotransferase-like (Major domain)"/>
    <property type="match status" value="1"/>
</dbReference>
<evidence type="ECO:0000313" key="8">
    <source>
        <dbReference type="Proteomes" id="UP001216638"/>
    </source>
</evidence>
<dbReference type="GO" id="GO:0008732">
    <property type="term" value="F:L-allo-threonine aldolase activity"/>
    <property type="evidence" value="ECO:0007669"/>
    <property type="project" value="TreeGrafter"/>
</dbReference>
<dbReference type="InterPro" id="IPR001597">
    <property type="entry name" value="ArAA_b-elim_lyase/Thr_aldolase"/>
</dbReference>
<name>A0AAF0DPH1_9BASI</name>
<dbReference type="PIRSF" id="PIRSF017617">
    <property type="entry name" value="Thr_aldolase"/>
    <property type="match status" value="1"/>
</dbReference>